<dbReference type="PANTHER" id="PTHR11078:SF3">
    <property type="entry name" value="ANTITERMINATION NUSB DOMAIN-CONTAINING PROTEIN"/>
    <property type="match status" value="1"/>
</dbReference>
<evidence type="ECO:0000256" key="5">
    <source>
        <dbReference type="ARBA" id="ARBA00023163"/>
    </source>
</evidence>
<dbReference type="InterPro" id="IPR011605">
    <property type="entry name" value="NusB_fam"/>
</dbReference>
<accession>A0A554LMN8</accession>
<evidence type="ECO:0000256" key="3">
    <source>
        <dbReference type="ARBA" id="ARBA00022884"/>
    </source>
</evidence>
<sequence>MSVNRHLTRIVIFQTLFEWDFRDKTNLDGIIERNFEIYAHDIDHEFGKKTINGIIENLDKIDQKLLEVAPNWPIEQVAKIDKAVLRLAIYELVCNDDIPPKVVINEAVELAKTFGGENSYKFVNGVLGSLYRKSDKYSQLDEKEMNLINIDEL</sequence>
<organism evidence="8 9">
    <name type="scientific">Candidatus Berkelbacteria bacterium Licking1014_85</name>
    <dbReference type="NCBI Taxonomy" id="2017148"/>
    <lineage>
        <taxon>Bacteria</taxon>
        <taxon>Candidatus Berkelbacteria</taxon>
    </lineage>
</organism>
<dbReference type="AlphaFoldDB" id="A0A554LMN8"/>
<comment type="caution">
    <text evidence="8">The sequence shown here is derived from an EMBL/GenBank/DDBJ whole genome shotgun (WGS) entry which is preliminary data.</text>
</comment>
<gene>
    <name evidence="6" type="primary">nusB</name>
    <name evidence="8" type="ORF">CEN91_26</name>
</gene>
<keyword evidence="4 6" id="KW-0805">Transcription regulation</keyword>
<dbReference type="GO" id="GO:0031564">
    <property type="term" value="P:transcription antitermination"/>
    <property type="evidence" value="ECO:0007669"/>
    <property type="project" value="UniProtKB-KW"/>
</dbReference>
<protein>
    <recommendedName>
        <fullName evidence="6">Transcription antitermination protein NusB</fullName>
    </recommendedName>
    <alternativeName>
        <fullName evidence="6">Antitermination factor NusB</fullName>
    </alternativeName>
</protein>
<evidence type="ECO:0000256" key="1">
    <source>
        <dbReference type="ARBA" id="ARBA00005952"/>
    </source>
</evidence>
<dbReference type="GO" id="GO:0003723">
    <property type="term" value="F:RNA binding"/>
    <property type="evidence" value="ECO:0007669"/>
    <property type="project" value="UniProtKB-UniRule"/>
</dbReference>
<name>A0A554LMN8_9BACT</name>
<dbReference type="Gene3D" id="1.10.940.10">
    <property type="entry name" value="NusB-like"/>
    <property type="match status" value="1"/>
</dbReference>
<dbReference type="InterPro" id="IPR035926">
    <property type="entry name" value="NusB-like_sf"/>
</dbReference>
<evidence type="ECO:0000313" key="8">
    <source>
        <dbReference type="EMBL" id="TSC94122.1"/>
    </source>
</evidence>
<evidence type="ECO:0000256" key="2">
    <source>
        <dbReference type="ARBA" id="ARBA00022814"/>
    </source>
</evidence>
<evidence type="ECO:0000259" key="7">
    <source>
        <dbReference type="Pfam" id="PF01029"/>
    </source>
</evidence>
<dbReference type="SUPFAM" id="SSF48013">
    <property type="entry name" value="NusB-like"/>
    <property type="match status" value="1"/>
</dbReference>
<dbReference type="NCBIfam" id="TIGR01951">
    <property type="entry name" value="nusB"/>
    <property type="match status" value="1"/>
</dbReference>
<dbReference type="Proteomes" id="UP000315589">
    <property type="component" value="Unassembled WGS sequence"/>
</dbReference>
<dbReference type="InterPro" id="IPR006027">
    <property type="entry name" value="NusB_RsmB_TIM44"/>
</dbReference>
<feature type="domain" description="NusB/RsmB/TIM44" evidence="7">
    <location>
        <begin position="8"/>
        <end position="132"/>
    </location>
</feature>
<comment type="function">
    <text evidence="6">Involved in transcription antitermination. Required for transcription of ribosomal RNA (rRNA) genes. Binds specifically to the boxA antiterminator sequence of the ribosomal RNA (rrn) operons.</text>
</comment>
<comment type="similarity">
    <text evidence="1 6">Belongs to the NusB family.</text>
</comment>
<dbReference type="GO" id="GO:0006353">
    <property type="term" value="P:DNA-templated transcription termination"/>
    <property type="evidence" value="ECO:0007669"/>
    <property type="project" value="UniProtKB-UniRule"/>
</dbReference>
<dbReference type="GO" id="GO:0005829">
    <property type="term" value="C:cytosol"/>
    <property type="evidence" value="ECO:0007669"/>
    <property type="project" value="TreeGrafter"/>
</dbReference>
<proteinExistence type="inferred from homology"/>
<dbReference type="EMBL" id="VMGI01000002">
    <property type="protein sequence ID" value="TSC94122.1"/>
    <property type="molecule type" value="Genomic_DNA"/>
</dbReference>
<evidence type="ECO:0000313" key="9">
    <source>
        <dbReference type="Proteomes" id="UP000315589"/>
    </source>
</evidence>
<evidence type="ECO:0000256" key="6">
    <source>
        <dbReference type="HAMAP-Rule" id="MF_00073"/>
    </source>
</evidence>
<reference evidence="8 9" key="1">
    <citation type="submission" date="2017-07" db="EMBL/GenBank/DDBJ databases">
        <title>Mechanisms for carbon and nitrogen cycling indicate functional differentiation within the Candidate Phyla Radiation.</title>
        <authorList>
            <person name="Danczak R.E."/>
            <person name="Johnston M.D."/>
            <person name="Kenah C."/>
            <person name="Slattery M."/>
            <person name="Wrighton K.C."/>
            <person name="Wilkins M.J."/>
        </authorList>
    </citation>
    <scope>NUCLEOTIDE SEQUENCE [LARGE SCALE GENOMIC DNA]</scope>
    <source>
        <strain evidence="8">Licking1014_85</strain>
    </source>
</reference>
<dbReference type="PANTHER" id="PTHR11078">
    <property type="entry name" value="N UTILIZATION SUBSTANCE PROTEIN B-RELATED"/>
    <property type="match status" value="1"/>
</dbReference>
<keyword evidence="3 6" id="KW-0694">RNA-binding</keyword>
<evidence type="ECO:0000256" key="4">
    <source>
        <dbReference type="ARBA" id="ARBA00023015"/>
    </source>
</evidence>
<keyword evidence="2 6" id="KW-0889">Transcription antitermination</keyword>
<dbReference type="HAMAP" id="MF_00073">
    <property type="entry name" value="NusB"/>
    <property type="match status" value="1"/>
</dbReference>
<dbReference type="Pfam" id="PF01029">
    <property type="entry name" value="NusB"/>
    <property type="match status" value="1"/>
</dbReference>
<keyword evidence="5 6" id="KW-0804">Transcription</keyword>